<dbReference type="OrthoDB" id="6039950at2759"/>
<keyword evidence="5" id="KW-0378">Hydrolase</keyword>
<dbReference type="EMBL" id="CAJPVJ010005751">
    <property type="protein sequence ID" value="CAG2169798.1"/>
    <property type="molecule type" value="Genomic_DNA"/>
</dbReference>
<dbReference type="PANTHER" id="PTHR10030:SF37">
    <property type="entry name" value="ALPHA-L-FUCOSIDASE-RELATED"/>
    <property type="match status" value="1"/>
</dbReference>
<feature type="domain" description="Alpha-L-fucosidase C-terminal" evidence="11">
    <location>
        <begin position="824"/>
        <end position="904"/>
    </location>
</feature>
<keyword evidence="7" id="KW-0326">Glycosidase</keyword>
<dbReference type="GO" id="GO:0005764">
    <property type="term" value="C:lysosome"/>
    <property type="evidence" value="ECO:0007669"/>
    <property type="project" value="TreeGrafter"/>
</dbReference>
<feature type="non-terminal residue" evidence="12">
    <location>
        <position position="1"/>
    </location>
</feature>
<evidence type="ECO:0000256" key="9">
    <source>
        <dbReference type="ARBA" id="ARBA00081661"/>
    </source>
</evidence>
<dbReference type="Gene3D" id="2.60.40.1180">
    <property type="entry name" value="Golgi alpha-mannosidase II"/>
    <property type="match status" value="2"/>
</dbReference>
<evidence type="ECO:0000256" key="6">
    <source>
        <dbReference type="ARBA" id="ARBA00023180"/>
    </source>
</evidence>
<comment type="function">
    <text evidence="1">Alpha-L-fucosidase is responsible for hydrolyzing the alpha-1,6-linked fucose joined to the reducing-end N-acetylglucosamine of the carbohydrate moieties of glycoproteins.</text>
</comment>
<dbReference type="PANTHER" id="PTHR10030">
    <property type="entry name" value="ALPHA-L-FUCOSIDASE"/>
    <property type="match status" value="1"/>
</dbReference>
<sequence>ADADSGFKTQTYVDTKENPELYELVNTYKPDLIWSDGASGGNSQYWKSEAFLAWLYNDSPVKDTVVVNDRWGSETDGHHGDFYNYDDNYNPGKLMPHKWENAATLTKGSWGYHRNIDLNGIMSPLEILTQLAQTISCGGNILLNVGPTKEGTIIPVLEERLRGLGDWLNVNGEAVYILEERLRGLGDWLNVNGEAVYSSHPWTHQNDTTTKGVWYTHKDQDVYAMVLFWPKNNEVELGSVAHNSVSNVQMLGVEGNLEHKAGADDHTIVTFPHVAPESLKTSLIFVSAILVTYVLSAPNATEPGARYDPKWESLDKRPIPGWYDEAKVGIFIHWGVFSVPAYMDEWFWWHWKAYNKVEIVQAVVDFMKANYPPNWTYQDFANQFTAEFFDPNHWADVFKYLHIDAYLKPLEMITEMIMAISCGDKVVYATVLFWPNNNEVELGSVAHNSVNNIQMLGVDGNLNHRAVVHVLSAPNATKPGARYDPTWASIDKRPIPGWYDEAKIGIFIHWGVFSVPSFGDEWFWYRWKGDKVQAFIDYMKNNYPPNWTYQDFASQFTCEFFDPNHWADVFKASGANYVVLTTKHHEGYAMWPSKYSYSWNAMDVGPNRDLVGELSTAVRAKGMKFGVYHSLMEWFHPLFVQDADSGHKTQYFVDAKIQPELRELVNNYKPDIIWSDGNGGGDPKYWKSEEFLAWLYTDSPVKDTVVVNDRWGEGSDGHHGDFYNFADSFNPGVLVPHKWEHIDTISKGAWGYKRNVNLWDYLTPLEMLRQLVMAISCGGNMMFNIGPTKEGTITPIFEERLRQLGDWLNVNGEAIYKSKPWTHQNDTLTKDVWYTQNGQAVYAMVLFWPKNNEVELGSVAHTSVSNVQMLGVEGNLEHKAGADDHTIVTFPHVAPESLKTSLIFVSAILVTYVLSAPNATEPGARYDPKWESLDKRPIPGWYDEAKVGIFIHWGVFSVPAYMGEWFWWYWKAYKKEEIVQAVVDFMKANYPPNWTYQDFANQFTAEFFDPNHWADVF</sequence>
<dbReference type="SUPFAM" id="SSF51445">
    <property type="entry name" value="(Trans)glycosidases"/>
    <property type="match status" value="4"/>
</dbReference>
<evidence type="ECO:0000256" key="2">
    <source>
        <dbReference type="ARBA" id="ARBA00007951"/>
    </source>
</evidence>
<proteinExistence type="inferred from homology"/>
<keyword evidence="6" id="KW-0325">Glycoprotein</keyword>
<feature type="domain" description="Alpha-L-fucosidase C-terminal" evidence="11">
    <location>
        <begin position="205"/>
        <end position="285"/>
    </location>
</feature>
<evidence type="ECO:0000256" key="1">
    <source>
        <dbReference type="ARBA" id="ARBA00004071"/>
    </source>
</evidence>
<dbReference type="GO" id="GO:0016139">
    <property type="term" value="P:glycoside catabolic process"/>
    <property type="evidence" value="ECO:0007669"/>
    <property type="project" value="TreeGrafter"/>
</dbReference>
<dbReference type="EC" id="3.2.1.51" evidence="3"/>
<evidence type="ECO:0000313" key="13">
    <source>
        <dbReference type="Proteomes" id="UP000728032"/>
    </source>
</evidence>
<reference evidence="12" key="1">
    <citation type="submission" date="2020-11" db="EMBL/GenBank/DDBJ databases">
        <authorList>
            <person name="Tran Van P."/>
        </authorList>
    </citation>
    <scope>NUCLEOTIDE SEQUENCE</scope>
</reference>
<evidence type="ECO:0000256" key="8">
    <source>
        <dbReference type="ARBA" id="ARBA00074133"/>
    </source>
</evidence>
<dbReference type="InterPro" id="IPR000933">
    <property type="entry name" value="Glyco_hydro_29"/>
</dbReference>
<dbReference type="Gene3D" id="3.20.20.80">
    <property type="entry name" value="Glycosidases"/>
    <property type="match status" value="4"/>
</dbReference>
<keyword evidence="13" id="KW-1185">Reference proteome</keyword>
<dbReference type="Proteomes" id="UP000728032">
    <property type="component" value="Unassembled WGS sequence"/>
</dbReference>
<dbReference type="InterPro" id="IPR031919">
    <property type="entry name" value="Fucosidase_C"/>
</dbReference>
<dbReference type="InterPro" id="IPR016286">
    <property type="entry name" value="FUC_metazoa-typ"/>
</dbReference>
<dbReference type="AlphaFoldDB" id="A0A7R9M321"/>
<protein>
    <recommendedName>
        <fullName evidence="8">Putative alpha-L-fucosidase</fullName>
        <ecNumber evidence="3">3.2.1.51</ecNumber>
    </recommendedName>
    <alternativeName>
        <fullName evidence="9">Alpha-L-fucoside fucohydrolase</fullName>
    </alternativeName>
</protein>
<dbReference type="InterPro" id="IPR057739">
    <property type="entry name" value="Glyco_hydro_29_N"/>
</dbReference>
<dbReference type="InterPro" id="IPR017853">
    <property type="entry name" value="GH"/>
</dbReference>
<organism evidence="12">
    <name type="scientific">Oppiella nova</name>
    <dbReference type="NCBI Taxonomy" id="334625"/>
    <lineage>
        <taxon>Eukaryota</taxon>
        <taxon>Metazoa</taxon>
        <taxon>Ecdysozoa</taxon>
        <taxon>Arthropoda</taxon>
        <taxon>Chelicerata</taxon>
        <taxon>Arachnida</taxon>
        <taxon>Acari</taxon>
        <taxon>Acariformes</taxon>
        <taxon>Sarcoptiformes</taxon>
        <taxon>Oribatida</taxon>
        <taxon>Brachypylina</taxon>
        <taxon>Oppioidea</taxon>
        <taxon>Oppiidae</taxon>
        <taxon>Oppiella</taxon>
    </lineage>
</organism>
<feature type="domain" description="Alpha-L-fucosidase C-terminal" evidence="11">
    <location>
        <begin position="424"/>
        <end position="466"/>
    </location>
</feature>
<evidence type="ECO:0000313" key="12">
    <source>
        <dbReference type="EMBL" id="CAD7652611.1"/>
    </source>
</evidence>
<evidence type="ECO:0000256" key="4">
    <source>
        <dbReference type="ARBA" id="ARBA00022729"/>
    </source>
</evidence>
<evidence type="ECO:0000256" key="7">
    <source>
        <dbReference type="ARBA" id="ARBA00023295"/>
    </source>
</evidence>
<feature type="domain" description="Glycoside hydrolase family 29 N-terminal" evidence="10">
    <location>
        <begin position="920"/>
        <end position="1017"/>
    </location>
</feature>
<dbReference type="GO" id="GO:0004560">
    <property type="term" value="F:alpha-L-fucosidase activity"/>
    <property type="evidence" value="ECO:0007669"/>
    <property type="project" value="UniProtKB-EC"/>
</dbReference>
<gene>
    <name evidence="12" type="ORF">ONB1V03_LOCUS9272</name>
</gene>
<dbReference type="Pfam" id="PF16757">
    <property type="entry name" value="Fucosidase_C"/>
    <property type="match status" value="3"/>
</dbReference>
<dbReference type="InterPro" id="IPR013780">
    <property type="entry name" value="Glyco_hydro_b"/>
</dbReference>
<evidence type="ECO:0000256" key="5">
    <source>
        <dbReference type="ARBA" id="ARBA00022801"/>
    </source>
</evidence>
<evidence type="ECO:0000259" key="11">
    <source>
        <dbReference type="Pfam" id="PF16757"/>
    </source>
</evidence>
<evidence type="ECO:0000259" key="10">
    <source>
        <dbReference type="Pfam" id="PF01120"/>
    </source>
</evidence>
<feature type="non-terminal residue" evidence="12">
    <location>
        <position position="1017"/>
    </location>
</feature>
<feature type="domain" description="Glycoside hydrolase family 29 N-terminal" evidence="10">
    <location>
        <begin position="476"/>
        <end position="813"/>
    </location>
</feature>
<dbReference type="Pfam" id="PF01120">
    <property type="entry name" value="Alpha_L_fucos"/>
    <property type="match status" value="4"/>
</dbReference>
<keyword evidence="4" id="KW-0732">Signal</keyword>
<name>A0A7R9M321_9ACAR</name>
<dbReference type="EMBL" id="OC920576">
    <property type="protein sequence ID" value="CAD7652611.1"/>
    <property type="molecule type" value="Genomic_DNA"/>
</dbReference>
<dbReference type="SMART" id="SM00812">
    <property type="entry name" value="Alpha_L_fucos"/>
    <property type="match status" value="2"/>
</dbReference>
<feature type="domain" description="Glycoside hydrolase family 29 N-terminal" evidence="10">
    <location>
        <begin position="8"/>
        <end position="173"/>
    </location>
</feature>
<accession>A0A7R9M321</accession>
<feature type="domain" description="Glycoside hydrolase family 29 N-terminal" evidence="10">
    <location>
        <begin position="301"/>
        <end position="399"/>
    </location>
</feature>
<dbReference type="GO" id="GO:0006004">
    <property type="term" value="P:fucose metabolic process"/>
    <property type="evidence" value="ECO:0007669"/>
    <property type="project" value="InterPro"/>
</dbReference>
<comment type="similarity">
    <text evidence="2">Belongs to the glycosyl hydrolase 29 family.</text>
</comment>
<dbReference type="PRINTS" id="PR00741">
    <property type="entry name" value="GLHYDRLASE29"/>
</dbReference>
<dbReference type="FunFam" id="3.20.20.80:FF:000027">
    <property type="entry name" value="Alpha-L-fucosidase"/>
    <property type="match status" value="1"/>
</dbReference>
<evidence type="ECO:0000256" key="3">
    <source>
        <dbReference type="ARBA" id="ARBA00012662"/>
    </source>
</evidence>